<sequence length="305" mass="33933">MSPSASNAAAALMHQYSTGDVVPSQVLAAFAAIAWYNSIELVVLYFVSFKRRRGCYFWSLLISSVGIIPLCLGYVLLFFPTGVTPYFCVTLIILGWCTMVTGQSVVLWSRLHLVLQNTKVLWGVLWMIIIDALLFHVPTTVLLYGAVAEPDSNWLNGYNIMERIQLVGFCIQELIISGIYVWETTTLLHLRPHGRPQGILNQLLVINIIILVLDVAVVVIEFVGYYSIQVMFKPVAYSIKLKLEYAILGKMVAIARGGYNHDEVPPNARETTSLPSSRRHLHGQYSPPGIWDSSQQSISASSAIV</sequence>
<dbReference type="Proteomes" id="UP001150904">
    <property type="component" value="Unassembled WGS sequence"/>
</dbReference>
<reference evidence="3" key="1">
    <citation type="submission" date="2022-12" db="EMBL/GenBank/DDBJ databases">
        <authorList>
            <person name="Petersen C."/>
        </authorList>
    </citation>
    <scope>NUCLEOTIDE SEQUENCE</scope>
    <source>
        <strain evidence="3">IBT 15544</strain>
    </source>
</reference>
<evidence type="ECO:0000313" key="3">
    <source>
        <dbReference type="EMBL" id="KAJ5211457.1"/>
    </source>
</evidence>
<feature type="transmembrane region" description="Helical" evidence="1">
    <location>
        <begin position="203"/>
        <end position="228"/>
    </location>
</feature>
<feature type="transmembrane region" description="Helical" evidence="1">
    <location>
        <begin position="83"/>
        <end position="108"/>
    </location>
</feature>
<evidence type="ECO:0000313" key="4">
    <source>
        <dbReference type="Proteomes" id="UP001150904"/>
    </source>
</evidence>
<reference evidence="3" key="2">
    <citation type="journal article" date="2023" name="IMA Fungus">
        <title>Comparative genomic study of the Penicillium genus elucidates a diverse pangenome and 15 lateral gene transfer events.</title>
        <authorList>
            <person name="Petersen C."/>
            <person name="Sorensen T."/>
            <person name="Nielsen M.R."/>
            <person name="Sondergaard T.E."/>
            <person name="Sorensen J.L."/>
            <person name="Fitzpatrick D.A."/>
            <person name="Frisvad J.C."/>
            <person name="Nielsen K.L."/>
        </authorList>
    </citation>
    <scope>NUCLEOTIDE SEQUENCE</scope>
    <source>
        <strain evidence="3">IBT 15544</strain>
    </source>
</reference>
<feature type="transmembrane region" description="Helical" evidence="1">
    <location>
        <begin position="120"/>
        <end position="144"/>
    </location>
</feature>
<feature type="transmembrane region" description="Helical" evidence="1">
    <location>
        <begin position="164"/>
        <end position="182"/>
    </location>
</feature>
<proteinExistence type="predicted"/>
<comment type="caution">
    <text evidence="3">The sequence shown here is derived from an EMBL/GenBank/DDBJ whole genome shotgun (WGS) entry which is preliminary data.</text>
</comment>
<dbReference type="OrthoDB" id="405906at2759"/>
<evidence type="ECO:0000256" key="1">
    <source>
        <dbReference type="SAM" id="Phobius"/>
    </source>
</evidence>
<keyword evidence="1" id="KW-0812">Transmembrane</keyword>
<feature type="domain" description="DUF7703" evidence="2">
    <location>
        <begin position="24"/>
        <end position="256"/>
    </location>
</feature>
<dbReference type="PANTHER" id="PTHR37013">
    <property type="entry name" value="INTEGRAL MEMBRANE PROTEIN (AFU_ORTHOLOGUE AFUA_1G05950)-RELATED"/>
    <property type="match status" value="1"/>
</dbReference>
<organism evidence="3 4">
    <name type="scientific">Penicillium cinerascens</name>
    <dbReference type="NCBI Taxonomy" id="70096"/>
    <lineage>
        <taxon>Eukaryota</taxon>
        <taxon>Fungi</taxon>
        <taxon>Dikarya</taxon>
        <taxon>Ascomycota</taxon>
        <taxon>Pezizomycotina</taxon>
        <taxon>Eurotiomycetes</taxon>
        <taxon>Eurotiomycetidae</taxon>
        <taxon>Eurotiales</taxon>
        <taxon>Aspergillaceae</taxon>
        <taxon>Penicillium</taxon>
    </lineage>
</organism>
<accession>A0A9W9T6L3</accession>
<dbReference type="GeneID" id="83177466"/>
<keyword evidence="1" id="KW-1133">Transmembrane helix</keyword>
<evidence type="ECO:0000259" key="2">
    <source>
        <dbReference type="Pfam" id="PF24802"/>
    </source>
</evidence>
<dbReference type="Pfam" id="PF24802">
    <property type="entry name" value="DUF7703"/>
    <property type="match status" value="1"/>
</dbReference>
<keyword evidence="1" id="KW-0472">Membrane</keyword>
<keyword evidence="4" id="KW-1185">Reference proteome</keyword>
<dbReference type="EMBL" id="JAPQKR010000008">
    <property type="protein sequence ID" value="KAJ5211457.1"/>
    <property type="molecule type" value="Genomic_DNA"/>
</dbReference>
<dbReference type="PANTHER" id="PTHR37013:SF7">
    <property type="entry name" value="INTEGRAL MEMBRANE PROTEIN"/>
    <property type="match status" value="1"/>
</dbReference>
<gene>
    <name evidence="3" type="ORF">N7498_003103</name>
</gene>
<feature type="transmembrane region" description="Helical" evidence="1">
    <location>
        <begin position="26"/>
        <end position="48"/>
    </location>
</feature>
<dbReference type="RefSeq" id="XP_058309627.1">
    <property type="nucleotide sequence ID" value="XM_058450165.1"/>
</dbReference>
<feature type="transmembrane region" description="Helical" evidence="1">
    <location>
        <begin position="55"/>
        <end position="77"/>
    </location>
</feature>
<dbReference type="InterPro" id="IPR056120">
    <property type="entry name" value="DUF7703"/>
</dbReference>
<dbReference type="AlphaFoldDB" id="A0A9W9T6L3"/>
<name>A0A9W9T6L3_9EURO</name>
<protein>
    <recommendedName>
        <fullName evidence="2">DUF7703 domain-containing protein</fullName>
    </recommendedName>
</protein>